<evidence type="ECO:0000313" key="2">
    <source>
        <dbReference type="EMBL" id="SVE64651.1"/>
    </source>
</evidence>
<gene>
    <name evidence="2" type="ORF">METZ01_LOCUS517505</name>
</gene>
<dbReference type="AlphaFoldDB" id="A0A383F6R1"/>
<protein>
    <recommendedName>
        <fullName evidence="1">3-hydroxyacyl-CoA dehydrogenase NAD binding domain-containing protein</fullName>
    </recommendedName>
</protein>
<feature type="non-terminal residue" evidence="2">
    <location>
        <position position="180"/>
    </location>
</feature>
<evidence type="ECO:0000259" key="1">
    <source>
        <dbReference type="Pfam" id="PF02737"/>
    </source>
</evidence>
<sequence>MNKSGAVAVIGAGLMGHGLALVHAMGGYTVKMQDISKEQLQSGMELIEHALDTFVAAGGLEKGSSSEVLGRVEPVERLADAVANSQLVVEAVLETEDVKRTVYEEIDDSAPLDAVIASNTSGLNIFPLVPSRRLKTTIIAHWYTPPYIIDLVDLAAGPETDPEVLARMEKFYLGMKKKPV</sequence>
<dbReference type="PANTHER" id="PTHR48075:SF5">
    <property type="entry name" value="3-HYDROXYBUTYRYL-COA DEHYDROGENASE"/>
    <property type="match status" value="1"/>
</dbReference>
<dbReference type="Pfam" id="PF02737">
    <property type="entry name" value="3HCDH_N"/>
    <property type="match status" value="1"/>
</dbReference>
<organism evidence="2">
    <name type="scientific">marine metagenome</name>
    <dbReference type="NCBI Taxonomy" id="408172"/>
    <lineage>
        <taxon>unclassified sequences</taxon>
        <taxon>metagenomes</taxon>
        <taxon>ecological metagenomes</taxon>
    </lineage>
</organism>
<feature type="domain" description="3-hydroxyacyl-CoA dehydrogenase NAD binding" evidence="1">
    <location>
        <begin position="7"/>
        <end position="180"/>
    </location>
</feature>
<dbReference type="InterPro" id="IPR036291">
    <property type="entry name" value="NAD(P)-bd_dom_sf"/>
</dbReference>
<dbReference type="GO" id="GO:0016491">
    <property type="term" value="F:oxidoreductase activity"/>
    <property type="evidence" value="ECO:0007669"/>
    <property type="project" value="TreeGrafter"/>
</dbReference>
<dbReference type="EMBL" id="UINC01231910">
    <property type="protein sequence ID" value="SVE64651.1"/>
    <property type="molecule type" value="Genomic_DNA"/>
</dbReference>
<dbReference type="GO" id="GO:0006631">
    <property type="term" value="P:fatty acid metabolic process"/>
    <property type="evidence" value="ECO:0007669"/>
    <property type="project" value="InterPro"/>
</dbReference>
<accession>A0A383F6R1</accession>
<proteinExistence type="predicted"/>
<dbReference type="GO" id="GO:0070403">
    <property type="term" value="F:NAD+ binding"/>
    <property type="evidence" value="ECO:0007669"/>
    <property type="project" value="InterPro"/>
</dbReference>
<dbReference type="Gene3D" id="3.40.50.720">
    <property type="entry name" value="NAD(P)-binding Rossmann-like Domain"/>
    <property type="match status" value="1"/>
</dbReference>
<dbReference type="SUPFAM" id="SSF51735">
    <property type="entry name" value="NAD(P)-binding Rossmann-fold domains"/>
    <property type="match status" value="1"/>
</dbReference>
<dbReference type="InterPro" id="IPR006176">
    <property type="entry name" value="3-OHacyl-CoA_DH_NAD-bd"/>
</dbReference>
<reference evidence="2" key="1">
    <citation type="submission" date="2018-05" db="EMBL/GenBank/DDBJ databases">
        <authorList>
            <person name="Lanie J.A."/>
            <person name="Ng W.-L."/>
            <person name="Kazmierczak K.M."/>
            <person name="Andrzejewski T.M."/>
            <person name="Davidsen T.M."/>
            <person name="Wayne K.J."/>
            <person name="Tettelin H."/>
            <person name="Glass J.I."/>
            <person name="Rusch D."/>
            <person name="Podicherti R."/>
            <person name="Tsui H.-C.T."/>
            <person name="Winkler M.E."/>
        </authorList>
    </citation>
    <scope>NUCLEOTIDE SEQUENCE</scope>
</reference>
<name>A0A383F6R1_9ZZZZ</name>
<dbReference type="PANTHER" id="PTHR48075">
    <property type="entry name" value="3-HYDROXYACYL-COA DEHYDROGENASE FAMILY PROTEIN"/>
    <property type="match status" value="1"/>
</dbReference>